<dbReference type="InterPro" id="IPR000074">
    <property type="entry name" value="ApoA_E"/>
</dbReference>
<dbReference type="GO" id="GO:0005543">
    <property type="term" value="F:phospholipid binding"/>
    <property type="evidence" value="ECO:0007669"/>
    <property type="project" value="TreeGrafter"/>
</dbReference>
<keyword evidence="9" id="KW-0445">Lipid transport</keyword>
<accession>A0A672IN71</accession>
<evidence type="ECO:0000256" key="13">
    <source>
        <dbReference type="ARBA" id="ARBA00037506"/>
    </source>
</evidence>
<keyword evidence="4" id="KW-0964">Secreted</keyword>
<dbReference type="Pfam" id="PF01442">
    <property type="entry name" value="Apolipoprotein"/>
    <property type="match status" value="3"/>
</dbReference>
<evidence type="ECO:0000313" key="15">
    <source>
        <dbReference type="Ensembl" id="ENSSFAP00005043276.1"/>
    </source>
</evidence>
<evidence type="ECO:0000256" key="14">
    <source>
        <dbReference type="SAM" id="SignalP"/>
    </source>
</evidence>
<comment type="function">
    <text evidence="13">Participates in the reverse transport of cholesterol from tissues to the liver for excretion by promoting cholesterol efflux from tissues and by acting as a cofactor for the lecithin cholesterol acyltransferase (LCAT).</text>
</comment>
<evidence type="ECO:0000256" key="4">
    <source>
        <dbReference type="ARBA" id="ARBA00022525"/>
    </source>
</evidence>
<dbReference type="InterPro" id="IPR050163">
    <property type="entry name" value="Apolipoprotein_A1/A4/E"/>
</dbReference>
<evidence type="ECO:0000256" key="7">
    <source>
        <dbReference type="ARBA" id="ARBA00022737"/>
    </source>
</evidence>
<reference evidence="15" key="2">
    <citation type="submission" date="2025-08" db="UniProtKB">
        <authorList>
            <consortium name="Ensembl"/>
        </authorList>
    </citation>
    <scope>IDENTIFICATION</scope>
</reference>
<dbReference type="GO" id="GO:0008203">
    <property type="term" value="P:cholesterol metabolic process"/>
    <property type="evidence" value="ECO:0007669"/>
    <property type="project" value="UniProtKB-KW"/>
</dbReference>
<gene>
    <name evidence="15" type="primary">apoa1b</name>
</gene>
<evidence type="ECO:0000256" key="11">
    <source>
        <dbReference type="ARBA" id="ARBA00023166"/>
    </source>
</evidence>
<dbReference type="GO" id="GO:1903561">
    <property type="term" value="C:extracellular vesicle"/>
    <property type="evidence" value="ECO:0007669"/>
    <property type="project" value="TreeGrafter"/>
</dbReference>
<dbReference type="PANTHER" id="PTHR18976">
    <property type="entry name" value="APOLIPOPROTEIN"/>
    <property type="match status" value="1"/>
</dbReference>
<reference evidence="15" key="1">
    <citation type="submission" date="2019-06" db="EMBL/GenBank/DDBJ databases">
        <authorList>
            <consortium name="Wellcome Sanger Institute Data Sharing"/>
        </authorList>
    </citation>
    <scope>NUCLEOTIDE SEQUENCE [LARGE SCALE GENOMIC DNA]</scope>
</reference>
<dbReference type="GO" id="GO:0042157">
    <property type="term" value="P:lipoprotein metabolic process"/>
    <property type="evidence" value="ECO:0007669"/>
    <property type="project" value="InterPro"/>
</dbReference>
<feature type="signal peptide" evidence="14">
    <location>
        <begin position="1"/>
        <end position="18"/>
    </location>
</feature>
<dbReference type="PANTHER" id="PTHR18976:SF11">
    <property type="entry name" value="APOLIPOPROTEIN A-I"/>
    <property type="match status" value="1"/>
</dbReference>
<keyword evidence="12" id="KW-0753">Steroid metabolism</keyword>
<dbReference type="InParanoid" id="A0A672IN71"/>
<dbReference type="GO" id="GO:0034361">
    <property type="term" value="C:very-low-density lipoprotein particle"/>
    <property type="evidence" value="ECO:0007669"/>
    <property type="project" value="TreeGrafter"/>
</dbReference>
<dbReference type="GO" id="GO:0034364">
    <property type="term" value="C:high-density lipoprotein particle"/>
    <property type="evidence" value="ECO:0007669"/>
    <property type="project" value="UniProtKB-KW"/>
</dbReference>
<dbReference type="OMA" id="NMATPYA"/>
<keyword evidence="6 14" id="KW-0732">Signal</keyword>
<evidence type="ECO:0000256" key="12">
    <source>
        <dbReference type="ARBA" id="ARBA00023221"/>
    </source>
</evidence>
<dbReference type="GO" id="GO:0055090">
    <property type="term" value="P:acylglycerol homeostasis"/>
    <property type="evidence" value="ECO:0007669"/>
    <property type="project" value="TreeGrafter"/>
</dbReference>
<dbReference type="GO" id="GO:0120020">
    <property type="term" value="F:cholesterol transfer activity"/>
    <property type="evidence" value="ECO:0007669"/>
    <property type="project" value="TreeGrafter"/>
</dbReference>
<evidence type="ECO:0000256" key="2">
    <source>
        <dbReference type="ARBA" id="ARBA00008788"/>
    </source>
</evidence>
<comment type="similarity">
    <text evidence="2">Belongs to the apolipoprotein A1/A4/E family.</text>
</comment>
<evidence type="ECO:0008006" key="17">
    <source>
        <dbReference type="Google" id="ProtNLM"/>
    </source>
</evidence>
<name>A0A672IN71_SALFA</name>
<protein>
    <recommendedName>
        <fullName evidence="17">Apolipoprotein A-Ib</fullName>
    </recommendedName>
</protein>
<evidence type="ECO:0000313" key="16">
    <source>
        <dbReference type="Proteomes" id="UP000472267"/>
    </source>
</evidence>
<keyword evidence="10" id="KW-0443">Lipid metabolism</keyword>
<evidence type="ECO:0000256" key="3">
    <source>
        <dbReference type="ARBA" id="ARBA00022448"/>
    </source>
</evidence>
<evidence type="ECO:0000256" key="5">
    <source>
        <dbReference type="ARBA" id="ARBA00022548"/>
    </source>
</evidence>
<dbReference type="GO" id="GO:0042627">
    <property type="term" value="C:chylomicron"/>
    <property type="evidence" value="ECO:0007669"/>
    <property type="project" value="TreeGrafter"/>
</dbReference>
<dbReference type="GO" id="GO:0060228">
    <property type="term" value="F:phosphatidylcholine-sterol O-acyltransferase activator activity"/>
    <property type="evidence" value="ECO:0007669"/>
    <property type="project" value="TreeGrafter"/>
</dbReference>
<feature type="chain" id="PRO_5025510492" description="Apolipoprotein A-Ib" evidence="14">
    <location>
        <begin position="19"/>
        <end position="262"/>
    </location>
</feature>
<dbReference type="Proteomes" id="UP000472267">
    <property type="component" value="Chromosome 14"/>
</dbReference>
<evidence type="ECO:0000256" key="10">
    <source>
        <dbReference type="ARBA" id="ARBA00023098"/>
    </source>
</evidence>
<evidence type="ECO:0000256" key="6">
    <source>
        <dbReference type="ARBA" id="ARBA00022729"/>
    </source>
</evidence>
<proteinExistence type="inferred from homology"/>
<evidence type="ECO:0000256" key="1">
    <source>
        <dbReference type="ARBA" id="ARBA00004613"/>
    </source>
</evidence>
<keyword evidence="7" id="KW-0677">Repeat</keyword>
<dbReference type="GO" id="GO:0033344">
    <property type="term" value="P:cholesterol efflux"/>
    <property type="evidence" value="ECO:0007669"/>
    <property type="project" value="TreeGrafter"/>
</dbReference>
<evidence type="ECO:0000256" key="8">
    <source>
        <dbReference type="ARBA" id="ARBA00022850"/>
    </source>
</evidence>
<dbReference type="Ensembl" id="ENSSFAT00005044824.1">
    <property type="protein sequence ID" value="ENSSFAP00005043276.1"/>
    <property type="gene ID" value="ENSSFAG00005021415.1"/>
</dbReference>
<sequence>MKFVALALALFLAVGSQAASLQADAPSQLDHFRAVADVYAEQVREGAKRALEKLEGTQYSELKPIISQRIDDFHSQLKAAQQSIAPMTDNFVKTIADATVDVRASVQAEFDTLKAEIEAKRDQLRPILEKHFDEYRVELEPILKEYVDKLQPVVESLRHQGGNQSGRDQNCNPAHRGVTSALGSLDRLEGLKAVVGPYVDEYKDQLAAAYSRAQSVDRAQLEQLREKIAPLAADIKVKVQAMFEAIVAASTRAKSPPTCSCN</sequence>
<dbReference type="SUPFAM" id="SSF58113">
    <property type="entry name" value="Apolipoprotein A-I"/>
    <property type="match status" value="1"/>
</dbReference>
<dbReference type="AlphaFoldDB" id="A0A672IN71"/>
<keyword evidence="8" id="KW-0345">HDL</keyword>
<reference evidence="15" key="3">
    <citation type="submission" date="2025-09" db="UniProtKB">
        <authorList>
            <consortium name="Ensembl"/>
        </authorList>
    </citation>
    <scope>IDENTIFICATION</scope>
</reference>
<keyword evidence="3" id="KW-0813">Transport</keyword>
<organism evidence="15 16">
    <name type="scientific">Salarias fasciatus</name>
    <name type="common">Jewelled blenny</name>
    <name type="synonym">Blennius fasciatus</name>
    <dbReference type="NCBI Taxonomy" id="181472"/>
    <lineage>
        <taxon>Eukaryota</taxon>
        <taxon>Metazoa</taxon>
        <taxon>Chordata</taxon>
        <taxon>Craniata</taxon>
        <taxon>Vertebrata</taxon>
        <taxon>Euteleostomi</taxon>
        <taxon>Actinopterygii</taxon>
        <taxon>Neopterygii</taxon>
        <taxon>Teleostei</taxon>
        <taxon>Neoteleostei</taxon>
        <taxon>Acanthomorphata</taxon>
        <taxon>Ovalentaria</taxon>
        <taxon>Blenniimorphae</taxon>
        <taxon>Blenniiformes</taxon>
        <taxon>Blennioidei</taxon>
        <taxon>Blenniidae</taxon>
        <taxon>Salariinae</taxon>
        <taxon>Salarias</taxon>
    </lineage>
</organism>
<dbReference type="GO" id="GO:0033700">
    <property type="term" value="P:phospholipid efflux"/>
    <property type="evidence" value="ECO:0007669"/>
    <property type="project" value="TreeGrafter"/>
</dbReference>
<keyword evidence="16" id="KW-1185">Reference proteome</keyword>
<comment type="subcellular location">
    <subcellularLocation>
        <location evidence="1">Secreted</location>
    </subcellularLocation>
</comment>
<dbReference type="GO" id="GO:0034362">
    <property type="term" value="C:low-density lipoprotein particle"/>
    <property type="evidence" value="ECO:0007669"/>
    <property type="project" value="TreeGrafter"/>
</dbReference>
<keyword evidence="5" id="KW-0153">Cholesterol metabolism</keyword>
<keyword evidence="11" id="KW-1207">Sterol metabolism</keyword>
<evidence type="ECO:0000256" key="9">
    <source>
        <dbReference type="ARBA" id="ARBA00023055"/>
    </source>
</evidence>
<dbReference type="Gene3D" id="1.20.120.20">
    <property type="entry name" value="Apolipoprotein"/>
    <property type="match status" value="1"/>
</dbReference>